<gene>
    <name evidence="1" type="primary">gloB</name>
    <name evidence="1" type="ORF">DAT39_021189</name>
</gene>
<name>A0A8J4U1Q2_CLAMG</name>
<dbReference type="EMBL" id="QNUK01000864">
    <property type="protein sequence ID" value="KAF5889104.1"/>
    <property type="molecule type" value="Genomic_DNA"/>
</dbReference>
<keyword evidence="2" id="KW-1185">Reference proteome</keyword>
<dbReference type="Proteomes" id="UP000727407">
    <property type="component" value="Unassembled WGS sequence"/>
</dbReference>
<evidence type="ECO:0000313" key="2">
    <source>
        <dbReference type="Proteomes" id="UP000727407"/>
    </source>
</evidence>
<comment type="caution">
    <text evidence="1">The sequence shown here is derived from an EMBL/GenBank/DDBJ whole genome shotgun (WGS) entry which is preliminary data.</text>
</comment>
<reference evidence="1" key="1">
    <citation type="submission" date="2020-07" db="EMBL/GenBank/DDBJ databases">
        <title>Clarias magur genome sequencing, assembly and annotation.</title>
        <authorList>
            <person name="Kushwaha B."/>
            <person name="Kumar R."/>
            <person name="Das P."/>
            <person name="Joshi C.G."/>
            <person name="Kumar D."/>
            <person name="Nagpure N.S."/>
            <person name="Pandey M."/>
            <person name="Agarwal S."/>
            <person name="Srivastava S."/>
            <person name="Singh M."/>
            <person name="Sahoo L."/>
            <person name="Jayasankar P."/>
            <person name="Meher P.K."/>
            <person name="Koringa P.G."/>
            <person name="Iquebal M.A."/>
            <person name="Das S.P."/>
            <person name="Bit A."/>
            <person name="Patnaik S."/>
            <person name="Patel N."/>
            <person name="Shah T.M."/>
            <person name="Hinsu A."/>
            <person name="Jena J.K."/>
        </authorList>
    </citation>
    <scope>NUCLEOTIDE SEQUENCE</scope>
    <source>
        <strain evidence="1">CIFAMagur01</strain>
        <tissue evidence="1">Testis</tissue>
    </source>
</reference>
<evidence type="ECO:0000313" key="1">
    <source>
        <dbReference type="EMBL" id="KAF5889104.1"/>
    </source>
</evidence>
<keyword evidence="1" id="KW-0378">Hydrolase</keyword>
<sequence>MAFKEDCPDSSVVYRCGLVFGYDTRASQGPSGLASSSFQQPNQLLAPCLFICAFAKGERDWSQASALLPRCYQSLQGALEQETIFPSSFLQLDHYTQH</sequence>
<organism evidence="1 2">
    <name type="scientific">Clarias magur</name>
    <name type="common">Asian catfish</name>
    <name type="synonym">Macropteronotus magur</name>
    <dbReference type="NCBI Taxonomy" id="1594786"/>
    <lineage>
        <taxon>Eukaryota</taxon>
        <taxon>Metazoa</taxon>
        <taxon>Chordata</taxon>
        <taxon>Craniata</taxon>
        <taxon>Vertebrata</taxon>
        <taxon>Euteleostomi</taxon>
        <taxon>Actinopterygii</taxon>
        <taxon>Neopterygii</taxon>
        <taxon>Teleostei</taxon>
        <taxon>Ostariophysi</taxon>
        <taxon>Siluriformes</taxon>
        <taxon>Clariidae</taxon>
        <taxon>Clarias</taxon>
    </lineage>
</organism>
<dbReference type="GO" id="GO:0016787">
    <property type="term" value="F:hydrolase activity"/>
    <property type="evidence" value="ECO:0007669"/>
    <property type="project" value="UniProtKB-KW"/>
</dbReference>
<dbReference type="AlphaFoldDB" id="A0A8J4U1Q2"/>
<proteinExistence type="predicted"/>
<accession>A0A8J4U1Q2</accession>
<protein>
    <submittedName>
        <fullName evidence="1">Hydroxyacylglutathione hydrolase</fullName>
    </submittedName>
</protein>